<feature type="compositionally biased region" description="Polar residues" evidence="1">
    <location>
        <begin position="98"/>
        <end position="111"/>
    </location>
</feature>
<keyword evidence="3" id="KW-1185">Reference proteome</keyword>
<organism evidence="2 3">
    <name type="scientific">Petrolisthes cinctipes</name>
    <name type="common">Flat porcelain crab</name>
    <dbReference type="NCBI Taxonomy" id="88211"/>
    <lineage>
        <taxon>Eukaryota</taxon>
        <taxon>Metazoa</taxon>
        <taxon>Ecdysozoa</taxon>
        <taxon>Arthropoda</taxon>
        <taxon>Crustacea</taxon>
        <taxon>Multicrustacea</taxon>
        <taxon>Malacostraca</taxon>
        <taxon>Eumalacostraca</taxon>
        <taxon>Eucarida</taxon>
        <taxon>Decapoda</taxon>
        <taxon>Pleocyemata</taxon>
        <taxon>Anomura</taxon>
        <taxon>Galatheoidea</taxon>
        <taxon>Porcellanidae</taxon>
        <taxon>Petrolisthes</taxon>
    </lineage>
</organism>
<proteinExistence type="predicted"/>
<feature type="region of interest" description="Disordered" evidence="1">
    <location>
        <begin position="73"/>
        <end position="111"/>
    </location>
</feature>
<reference evidence="2" key="1">
    <citation type="submission" date="2023-10" db="EMBL/GenBank/DDBJ databases">
        <title>Genome assemblies of two species of porcelain crab, Petrolisthes cinctipes and Petrolisthes manimaculis (Anomura: Porcellanidae).</title>
        <authorList>
            <person name="Angst P."/>
        </authorList>
    </citation>
    <scope>NUCLEOTIDE SEQUENCE</scope>
    <source>
        <strain evidence="2">PB745_01</strain>
        <tissue evidence="2">Gill</tissue>
    </source>
</reference>
<protein>
    <submittedName>
        <fullName evidence="2">Uncharacterized protein</fullName>
    </submittedName>
</protein>
<evidence type="ECO:0000256" key="1">
    <source>
        <dbReference type="SAM" id="MobiDB-lite"/>
    </source>
</evidence>
<gene>
    <name evidence="2" type="ORF">Pcinc_036861</name>
</gene>
<evidence type="ECO:0000313" key="3">
    <source>
        <dbReference type="Proteomes" id="UP001286313"/>
    </source>
</evidence>
<dbReference type="AlphaFoldDB" id="A0AAE1EM63"/>
<feature type="compositionally biased region" description="Basic residues" evidence="1">
    <location>
        <begin position="73"/>
        <end position="84"/>
    </location>
</feature>
<comment type="caution">
    <text evidence="2">The sequence shown here is derived from an EMBL/GenBank/DDBJ whole genome shotgun (WGS) entry which is preliminary data.</text>
</comment>
<dbReference type="EMBL" id="JAWQEG010005769">
    <property type="protein sequence ID" value="KAK3856858.1"/>
    <property type="molecule type" value="Genomic_DNA"/>
</dbReference>
<accession>A0AAE1EM63</accession>
<sequence>MLRVGMKVRKGRYGEVGQGSRARQEYQVVKMSKKGKVVRVSKKGKVLRVGRKGKVVRVGRKGRKGKVVRVGRKGRKGKVVRRPKPLPTNPQAAPLVVESSSRGSTEYRSQHQQHTRYSTLWMPVWLNRDSSGAVISSHWEADLTDDEVVDLTEAGRRETSSWEESTAFRELSIAQGKFKVCRV</sequence>
<dbReference type="Proteomes" id="UP001286313">
    <property type="component" value="Unassembled WGS sequence"/>
</dbReference>
<evidence type="ECO:0000313" key="2">
    <source>
        <dbReference type="EMBL" id="KAK3856858.1"/>
    </source>
</evidence>
<name>A0AAE1EM63_PETCI</name>